<dbReference type="AlphaFoldDB" id="C3ZG05"/>
<dbReference type="Gene3D" id="3.20.80.10">
    <property type="entry name" value="Regulatory factor, effector binding domain"/>
    <property type="match status" value="3"/>
</dbReference>
<dbReference type="SUPFAM" id="SSF55136">
    <property type="entry name" value="Probable bacterial effector-binding domain"/>
    <property type="match status" value="3"/>
</dbReference>
<accession>C3ZG05</accession>
<evidence type="ECO:0000259" key="8">
    <source>
        <dbReference type="PROSITE" id="PS51092"/>
    </source>
</evidence>
<feature type="domain" description="SEA" evidence="7">
    <location>
        <begin position="551"/>
        <end position="664"/>
    </location>
</feature>
<dbReference type="Gene3D" id="2.10.10.10">
    <property type="entry name" value="Fibronectin, type II, collagen-binding"/>
    <property type="match status" value="2"/>
</dbReference>
<organism>
    <name type="scientific">Branchiostoma floridae</name>
    <name type="common">Florida lancelet</name>
    <name type="synonym">Amphioxus</name>
    <dbReference type="NCBI Taxonomy" id="7739"/>
    <lineage>
        <taxon>Eukaryota</taxon>
        <taxon>Metazoa</taxon>
        <taxon>Chordata</taxon>
        <taxon>Cephalochordata</taxon>
        <taxon>Leptocardii</taxon>
        <taxon>Amphioxiformes</taxon>
        <taxon>Branchiostomatidae</taxon>
        <taxon>Branchiostoma</taxon>
    </lineage>
</organism>
<dbReference type="PANTHER" id="PTHR11220">
    <property type="entry name" value="HEME-BINDING PROTEIN-RELATED"/>
    <property type="match status" value="1"/>
</dbReference>
<dbReference type="InterPro" id="IPR006917">
    <property type="entry name" value="SOUL_heme-bd"/>
</dbReference>
<dbReference type="InterPro" id="IPR000562">
    <property type="entry name" value="FN_type2_dom"/>
</dbReference>
<comment type="similarity">
    <text evidence="1">Belongs to the HEBP family.</text>
</comment>
<evidence type="ECO:0000256" key="4">
    <source>
        <dbReference type="PROSITE-ProRule" id="PRU00479"/>
    </source>
</evidence>
<dbReference type="InterPro" id="IPR000082">
    <property type="entry name" value="SEA_dom"/>
</dbReference>
<dbReference type="SUPFAM" id="SSF57440">
    <property type="entry name" value="Kringle-like"/>
    <property type="match status" value="2"/>
</dbReference>
<dbReference type="Pfam" id="PF00040">
    <property type="entry name" value="fn2"/>
    <property type="match status" value="2"/>
</dbReference>
<evidence type="ECO:0000256" key="6">
    <source>
        <dbReference type="SAM" id="SignalP"/>
    </source>
</evidence>
<evidence type="ECO:0000256" key="5">
    <source>
        <dbReference type="SAM" id="MobiDB-lite"/>
    </source>
</evidence>
<dbReference type="PROSITE" id="PS50024">
    <property type="entry name" value="SEA"/>
    <property type="match status" value="1"/>
</dbReference>
<dbReference type="Gene3D" id="3.30.70.960">
    <property type="entry name" value="SEA domain"/>
    <property type="match status" value="1"/>
</dbReference>
<proteinExistence type="inferred from homology"/>
<feature type="domain" description="Fibronectin type-II" evidence="8">
    <location>
        <begin position="502"/>
        <end position="547"/>
    </location>
</feature>
<keyword evidence="3" id="KW-1015">Disulfide bond</keyword>
<evidence type="ECO:0000256" key="3">
    <source>
        <dbReference type="ARBA" id="ARBA00023157"/>
    </source>
</evidence>
<dbReference type="InterPro" id="IPR036364">
    <property type="entry name" value="SEA_dom_sf"/>
</dbReference>
<dbReference type="InterPro" id="IPR011256">
    <property type="entry name" value="Reg_factor_effector_dom_sf"/>
</dbReference>
<dbReference type="InParanoid" id="C3ZG05"/>
<evidence type="ECO:0000259" key="7">
    <source>
        <dbReference type="PROSITE" id="PS50024"/>
    </source>
</evidence>
<reference evidence="9" key="1">
    <citation type="journal article" date="2008" name="Nature">
        <title>The amphioxus genome and the evolution of the chordate karyotype.</title>
        <authorList>
            <consortium name="US DOE Joint Genome Institute (JGI-PGF)"/>
            <person name="Putnam N.H."/>
            <person name="Butts T."/>
            <person name="Ferrier D.E.K."/>
            <person name="Furlong R.F."/>
            <person name="Hellsten U."/>
            <person name="Kawashima T."/>
            <person name="Robinson-Rechavi M."/>
            <person name="Shoguchi E."/>
            <person name="Terry A."/>
            <person name="Yu J.-K."/>
            <person name="Benito-Gutierrez E.L."/>
            <person name="Dubchak I."/>
            <person name="Garcia-Fernandez J."/>
            <person name="Gibson-Brown J.J."/>
            <person name="Grigoriev I.V."/>
            <person name="Horton A.C."/>
            <person name="de Jong P.J."/>
            <person name="Jurka J."/>
            <person name="Kapitonov V.V."/>
            <person name="Kohara Y."/>
            <person name="Kuroki Y."/>
            <person name="Lindquist E."/>
            <person name="Lucas S."/>
            <person name="Osoegawa K."/>
            <person name="Pennacchio L.A."/>
            <person name="Salamov A.A."/>
            <person name="Satou Y."/>
            <person name="Sauka-Spengler T."/>
            <person name="Schmutz J."/>
            <person name="Shin-I T."/>
            <person name="Toyoda A."/>
            <person name="Bronner-Fraser M."/>
            <person name="Fujiyama A."/>
            <person name="Holland L.Z."/>
            <person name="Holland P.W.H."/>
            <person name="Satoh N."/>
            <person name="Rokhsar D.S."/>
        </authorList>
    </citation>
    <scope>NUCLEOTIDE SEQUENCE [LARGE SCALE GENOMIC DNA]</scope>
    <source>
        <strain evidence="9">S238N-H82</strain>
        <tissue evidence="9">Testes</tissue>
    </source>
</reference>
<name>C3ZG05_BRAFL</name>
<sequence>MERSLLMVFVTVTLLGHAQCLGQYNVTQFPGFVIASTTVFASSVVNATQQADWKIINYFKGENDKNLKMGLPGTFVTQTYISSSPVREVTVGAFIPRNLWDNPPVPTDDEVVIDVAPSAIMYGRTVQGQKLGVTPDKEAAELFSILKNQGESVWSEDDYYYHLRPFGSDVSDLKDGWEDFGGAVLIFASNEKVHNYYKFAEGAVKSQTRLPKCLRGREITWPKPVVSGNVGVGRKSCRQNFCNEPHHCPTYKLMDTLGSGAEKRRYRVLPSVYNFAPTCDLDHSAPLSQPVLYEYLQAMGVWPHEGFQMFDQNMMTIYQNETGPDHCQKKFRSFAVVPVETPYETVSGAKYKLPQQYPNRARRVNYWRPTYYVKCFGGNGDGEDIFDMAEKLASELDDMGVCRRRDHFHVSQYNRQSRLLDRHNEIWFWDDKCRSLKDNAPNITFEYSPLKEERHVPDIGDRCTKHDCPEFQKVTTFDGFVEKFSPAKSWRLETDESHVHKEGRPPCYFPFIVDGEIFHNCTYHKSHRPWCAWNAVFAPGYWSYCDEDDMGVRRFDGVITMTNMTYSRDLNDSSTTAFKELATKLETELTKTFSKSLEDFHKLTVTSFIDDEINVGFHLTTVGQNNASQIDEAITESFSVQQDTDREGSITFDPTSLHFKENDVFQGFKQERICTFPFTYKGKEYNQCVTSESGRPWCAWDAVADEERTTFCDQNDKFVCTTVTSCGYQSAKGKGLSRLLSYFNGNNNGEVVMDTARPVLVESDVSTVASSSCRKVFEVCLYLPWTHQANPPLPNDDKLTFRRPLRGYSYSMPFEKLQNPGEFRRTMNYFVERLELLKQYGVHFDKDSQQDGRISEERKPQNDYPPKTCDDSECVLFKSQVDHGEFMEIQLQTSG</sequence>
<evidence type="ECO:0000313" key="9">
    <source>
        <dbReference type="EMBL" id="EEN48480.1"/>
    </source>
</evidence>
<dbReference type="InterPro" id="IPR013806">
    <property type="entry name" value="Kringle-like"/>
</dbReference>
<feature type="chain" id="PRO_5002936343" description="Fibronectin type-II domain-containing protein" evidence="6">
    <location>
        <begin position="23"/>
        <end position="895"/>
    </location>
</feature>
<dbReference type="PROSITE" id="PS51092">
    <property type="entry name" value="FN2_2"/>
    <property type="match status" value="2"/>
</dbReference>
<feature type="region of interest" description="Disordered" evidence="5">
    <location>
        <begin position="847"/>
        <end position="867"/>
    </location>
</feature>
<feature type="compositionally biased region" description="Basic and acidic residues" evidence="5">
    <location>
        <begin position="847"/>
        <end position="861"/>
    </location>
</feature>
<dbReference type="FunFam" id="3.30.70.960:FF:000021">
    <property type="entry name" value="Uncharacterized protein"/>
    <property type="match status" value="1"/>
</dbReference>
<evidence type="ECO:0000256" key="2">
    <source>
        <dbReference type="ARBA" id="ARBA00022737"/>
    </source>
</evidence>
<feature type="signal peptide" evidence="6">
    <location>
        <begin position="1"/>
        <end position="22"/>
    </location>
</feature>
<dbReference type="PANTHER" id="PTHR11220:SF72">
    <property type="entry name" value="HEME-BINDING PROTEIN 2-LIKE ISOFORM X2"/>
    <property type="match status" value="1"/>
</dbReference>
<gene>
    <name evidence="9" type="ORF">BRAFLDRAFT_68955</name>
</gene>
<keyword evidence="6" id="KW-0732">Signal</keyword>
<evidence type="ECO:0000256" key="1">
    <source>
        <dbReference type="ARBA" id="ARBA00009817"/>
    </source>
</evidence>
<protein>
    <recommendedName>
        <fullName evidence="10">Fibronectin type-II domain-containing protein</fullName>
    </recommendedName>
</protein>
<dbReference type="FunFam" id="3.20.80.10:FF:000021">
    <property type="entry name" value="Uncharacterized protein"/>
    <property type="match status" value="1"/>
</dbReference>
<dbReference type="InterPro" id="IPR036943">
    <property type="entry name" value="FN_type2_sf"/>
</dbReference>
<dbReference type="Pfam" id="PF04832">
    <property type="entry name" value="SOUL"/>
    <property type="match status" value="3"/>
</dbReference>
<dbReference type="SUPFAM" id="SSF82671">
    <property type="entry name" value="SEA domain"/>
    <property type="match status" value="1"/>
</dbReference>
<feature type="domain" description="Fibronectin type-II" evidence="8">
    <location>
        <begin position="669"/>
        <end position="714"/>
    </location>
</feature>
<dbReference type="SMART" id="SM00059">
    <property type="entry name" value="FN2"/>
    <property type="match status" value="2"/>
</dbReference>
<evidence type="ECO:0008006" key="10">
    <source>
        <dbReference type="Google" id="ProtNLM"/>
    </source>
</evidence>
<comment type="caution">
    <text evidence="4">Lacks conserved residue(s) required for the propagation of feature annotation.</text>
</comment>
<keyword evidence="2" id="KW-0677">Repeat</keyword>
<dbReference type="Pfam" id="PF01390">
    <property type="entry name" value="SEA"/>
    <property type="match status" value="1"/>
</dbReference>
<dbReference type="EMBL" id="GG666616">
    <property type="protein sequence ID" value="EEN48480.1"/>
    <property type="molecule type" value="Genomic_DNA"/>
</dbReference>